<evidence type="ECO:0000313" key="3">
    <source>
        <dbReference type="Proteomes" id="UP001163846"/>
    </source>
</evidence>
<reference evidence="2" key="1">
    <citation type="submission" date="2022-08" db="EMBL/GenBank/DDBJ databases">
        <authorList>
            <consortium name="DOE Joint Genome Institute"/>
            <person name="Min B."/>
            <person name="Riley R."/>
            <person name="Sierra-Patev S."/>
            <person name="Naranjo-Ortiz M."/>
            <person name="Looney B."/>
            <person name="Konkel Z."/>
            <person name="Slot J.C."/>
            <person name="Sakamoto Y."/>
            <person name="Steenwyk J.L."/>
            <person name="Rokas A."/>
            <person name="Carro J."/>
            <person name="Camarero S."/>
            <person name="Ferreira P."/>
            <person name="Molpeceres G."/>
            <person name="Ruiz-Duenas F.J."/>
            <person name="Serrano A."/>
            <person name="Henrissat B."/>
            <person name="Drula E."/>
            <person name="Hughes K.W."/>
            <person name="Mata J.L."/>
            <person name="Ishikawa N.K."/>
            <person name="Vargas-Isla R."/>
            <person name="Ushijima S."/>
            <person name="Smith C.A."/>
            <person name="Ahrendt S."/>
            <person name="Andreopoulos W."/>
            <person name="He G."/>
            <person name="Labutti K."/>
            <person name="Lipzen A."/>
            <person name="Ng V."/>
            <person name="Sandor L."/>
            <person name="Barry K."/>
            <person name="Martinez A.T."/>
            <person name="Xiao Y."/>
            <person name="Gibbons J.G."/>
            <person name="Terashima K."/>
            <person name="Hibbett D.S."/>
            <person name="Grigoriev I.V."/>
        </authorList>
    </citation>
    <scope>NUCLEOTIDE SEQUENCE</scope>
    <source>
        <strain evidence="2">TFB9207</strain>
    </source>
</reference>
<dbReference type="Proteomes" id="UP001163846">
    <property type="component" value="Unassembled WGS sequence"/>
</dbReference>
<evidence type="ECO:0000259" key="1">
    <source>
        <dbReference type="Pfam" id="PF00583"/>
    </source>
</evidence>
<dbReference type="Pfam" id="PF00583">
    <property type="entry name" value="Acetyltransf_1"/>
    <property type="match status" value="1"/>
</dbReference>
<dbReference type="InterPro" id="IPR016181">
    <property type="entry name" value="Acyl_CoA_acyltransferase"/>
</dbReference>
<proteinExistence type="predicted"/>
<name>A0AA38P404_9AGAR</name>
<dbReference type="EMBL" id="MU806376">
    <property type="protein sequence ID" value="KAJ3835796.1"/>
    <property type="molecule type" value="Genomic_DNA"/>
</dbReference>
<organism evidence="2 3">
    <name type="scientific">Lentinula raphanica</name>
    <dbReference type="NCBI Taxonomy" id="153919"/>
    <lineage>
        <taxon>Eukaryota</taxon>
        <taxon>Fungi</taxon>
        <taxon>Dikarya</taxon>
        <taxon>Basidiomycota</taxon>
        <taxon>Agaricomycotina</taxon>
        <taxon>Agaricomycetes</taxon>
        <taxon>Agaricomycetidae</taxon>
        <taxon>Agaricales</taxon>
        <taxon>Marasmiineae</taxon>
        <taxon>Omphalotaceae</taxon>
        <taxon>Lentinula</taxon>
    </lineage>
</organism>
<sequence length="365" mass="41230">MPTAITGSTSIRPFEASKLEIKTYYIPSAIPSYVWSALRQNSIRTNVVLPLMEKALSKEQNGLLQSEDDDDLWITCSSVDAEHNRTLDLVLSCTKNEMGNYPIFIVATVPFQQLLDHKFLPPRIDNLIREMKPAGIPVERVYSIFAPEPIAQLFAEIWSSRTHIAYYAIPYYAAMLSFCTRETLIQRNATLMHGAIHFNLRPARFTDLAAVADLCYEFAAKSEPFVLDMSGAHKEAQILIQNNQVWVHEIQTEGYALPEIACIVAFTRNTQTTATITKVVTSLNHRGMKCAQRLVRQVCKHLLYSAGTQSVALYVAHDNKPAGKVYHNVGFVGLDLEYLDTQPIEGVERWTEIGFDRSRVHLGHW</sequence>
<dbReference type="AlphaFoldDB" id="A0AA38P404"/>
<dbReference type="GO" id="GO:0016747">
    <property type="term" value="F:acyltransferase activity, transferring groups other than amino-acyl groups"/>
    <property type="evidence" value="ECO:0007669"/>
    <property type="project" value="InterPro"/>
</dbReference>
<dbReference type="InterPro" id="IPR000182">
    <property type="entry name" value="GNAT_dom"/>
</dbReference>
<feature type="domain" description="N-acetyltransferase" evidence="1">
    <location>
        <begin position="242"/>
        <end position="331"/>
    </location>
</feature>
<dbReference type="Gene3D" id="3.40.630.30">
    <property type="match status" value="1"/>
</dbReference>
<protein>
    <recommendedName>
        <fullName evidence="1">N-acetyltransferase domain-containing protein</fullName>
    </recommendedName>
</protein>
<gene>
    <name evidence="2" type="ORF">F5878DRAFT_293969</name>
</gene>
<dbReference type="SUPFAM" id="SSF55729">
    <property type="entry name" value="Acyl-CoA N-acyltransferases (Nat)"/>
    <property type="match status" value="1"/>
</dbReference>
<evidence type="ECO:0000313" key="2">
    <source>
        <dbReference type="EMBL" id="KAJ3835796.1"/>
    </source>
</evidence>
<accession>A0AA38P404</accession>
<keyword evidence="3" id="KW-1185">Reference proteome</keyword>
<comment type="caution">
    <text evidence="2">The sequence shown here is derived from an EMBL/GenBank/DDBJ whole genome shotgun (WGS) entry which is preliminary data.</text>
</comment>